<comment type="similarity">
    <text evidence="1">In the C-terminal section; belongs to the class-I pyridoxal-phosphate-dependent aminotransferase family.</text>
</comment>
<dbReference type="Gene3D" id="3.40.640.10">
    <property type="entry name" value="Type I PLP-dependent aspartate aminotransferase-like (Major domain)"/>
    <property type="match status" value="1"/>
</dbReference>
<dbReference type="SUPFAM" id="SSF46785">
    <property type="entry name" value="Winged helix' DNA-binding domain"/>
    <property type="match status" value="1"/>
</dbReference>
<evidence type="ECO:0000256" key="2">
    <source>
        <dbReference type="ARBA" id="ARBA00022898"/>
    </source>
</evidence>
<dbReference type="EMBL" id="CP158265">
    <property type="protein sequence ID" value="XDJ76463.1"/>
    <property type="molecule type" value="Genomic_DNA"/>
</dbReference>
<evidence type="ECO:0000256" key="5">
    <source>
        <dbReference type="ARBA" id="ARBA00023163"/>
    </source>
</evidence>
<dbReference type="Pfam" id="PF00392">
    <property type="entry name" value="GntR"/>
    <property type="match status" value="1"/>
</dbReference>
<dbReference type="InterPro" id="IPR004839">
    <property type="entry name" value="Aminotransferase_I/II_large"/>
</dbReference>
<dbReference type="EMBL" id="CP158263">
    <property type="protein sequence ID" value="XDJ71198.1"/>
    <property type="molecule type" value="Genomic_DNA"/>
</dbReference>
<gene>
    <name evidence="11" type="ORF">ABRY95_02680</name>
    <name evidence="9" type="ORF">ABRY98_07260</name>
    <name evidence="12" type="ORF">ABRZ05_08150</name>
    <name evidence="7" type="ORF">ABRZ06_09680</name>
    <name evidence="8" type="ORF">ABRZ10_09845</name>
    <name evidence="13" type="ORF">ABRZ11_07805</name>
    <name evidence="10" type="ORF">ABRZ12_13905</name>
</gene>
<dbReference type="PANTHER" id="PTHR46577">
    <property type="entry name" value="HTH-TYPE TRANSCRIPTIONAL REGULATORY PROTEIN GABR"/>
    <property type="match status" value="1"/>
</dbReference>
<evidence type="ECO:0000313" key="7">
    <source>
        <dbReference type="EMBL" id="XDJ71198.1"/>
    </source>
</evidence>
<keyword evidence="5" id="KW-0804">Transcription</keyword>
<evidence type="ECO:0000256" key="4">
    <source>
        <dbReference type="ARBA" id="ARBA00023125"/>
    </source>
</evidence>
<dbReference type="InterPro" id="IPR051446">
    <property type="entry name" value="HTH_trans_reg/aminotransferase"/>
</dbReference>
<evidence type="ECO:0000313" key="10">
    <source>
        <dbReference type="EMBL" id="XDJ90709.1"/>
    </source>
</evidence>
<keyword evidence="12" id="KW-0808">Transferase</keyword>
<keyword evidence="12" id="KW-0032">Aminotransferase</keyword>
<dbReference type="Gene3D" id="1.10.10.10">
    <property type="entry name" value="Winged helix-like DNA-binding domain superfamily/Winged helix DNA-binding domain"/>
    <property type="match status" value="1"/>
</dbReference>
<dbReference type="GO" id="GO:0003700">
    <property type="term" value="F:DNA-binding transcription factor activity"/>
    <property type="evidence" value="ECO:0007669"/>
    <property type="project" value="InterPro"/>
</dbReference>
<name>A0AB39GVN8_9BURK</name>
<dbReference type="EMBL" id="CP158273">
    <property type="protein sequence ID" value="XDJ95084.1"/>
    <property type="molecule type" value="Genomic_DNA"/>
</dbReference>
<sequence length="478" mass="50681">MKEAISARRVRELLGPLPAGPAHAGLSDTLTLLIGDGRIPLDVRLPSERILADALGLSRTTVTRAYATLRDSGYAHAAQGSGTFTAVPGGHERAHDRVLVPGGAGEDWIDLSCAADSAPAEVMAAYTAALSELPAYLGRHGYFPSGLPVLQEAIAARYTARGLPTEPEQIVITPGSLTAAGVVVRALARQRGHALAESPTYPNAAEMLRAAGLQLHEAPVDGHGWDTAGILDTVRQVRPDFAYLIPDFQNPTGAVMTAAQRQQLGQALRAHGTHVIVDETHHALALDGQAMPPPFAASNPDALTLGSMSKTHWGGLRVGWIRAPRPLLDALLRARMSLDLGVPVVEQLAAAHLLRQGPVSPGQLARLRTQRDALIDLVTTLLPDWRFTPPAGGLMLWCELPHRGATALAAAVAASRVVLTPGPVFSVNGGLDSYVRLPWTRPVAELRAAVERIAAAWRRLEESGPLSTVRPRRAGAVF</sequence>
<evidence type="ECO:0000259" key="6">
    <source>
        <dbReference type="PROSITE" id="PS50949"/>
    </source>
</evidence>
<dbReference type="PRINTS" id="PR00035">
    <property type="entry name" value="HTHGNTR"/>
</dbReference>
<evidence type="ECO:0000313" key="12">
    <source>
        <dbReference type="EMBL" id="XDJ95084.1"/>
    </source>
</evidence>
<evidence type="ECO:0000256" key="3">
    <source>
        <dbReference type="ARBA" id="ARBA00023015"/>
    </source>
</evidence>
<dbReference type="PANTHER" id="PTHR46577:SF1">
    <property type="entry name" value="HTH-TYPE TRANSCRIPTIONAL REGULATORY PROTEIN GABR"/>
    <property type="match status" value="1"/>
</dbReference>
<dbReference type="Pfam" id="PF00155">
    <property type="entry name" value="Aminotran_1_2"/>
    <property type="match status" value="1"/>
</dbReference>
<keyword evidence="2" id="KW-0663">Pyridoxal phosphate</keyword>
<dbReference type="CDD" id="cd00609">
    <property type="entry name" value="AAT_like"/>
    <property type="match status" value="1"/>
</dbReference>
<evidence type="ECO:0000313" key="9">
    <source>
        <dbReference type="EMBL" id="XDJ86767.1"/>
    </source>
</evidence>
<dbReference type="InterPro" id="IPR036388">
    <property type="entry name" value="WH-like_DNA-bd_sf"/>
</dbReference>
<keyword evidence="4" id="KW-0238">DNA-binding</keyword>
<dbReference type="EMBL" id="CP158272">
    <property type="protein sequence ID" value="XDJ97732.1"/>
    <property type="molecule type" value="Genomic_DNA"/>
</dbReference>
<dbReference type="PROSITE" id="PS50949">
    <property type="entry name" value="HTH_GNTR"/>
    <property type="match status" value="1"/>
</dbReference>
<dbReference type="SUPFAM" id="SSF53383">
    <property type="entry name" value="PLP-dependent transferases"/>
    <property type="match status" value="1"/>
</dbReference>
<dbReference type="InterPro" id="IPR015424">
    <property type="entry name" value="PyrdxlP-dep_Trfase"/>
</dbReference>
<dbReference type="AlphaFoldDB" id="A0AB39GVN8"/>
<dbReference type="InterPro" id="IPR015421">
    <property type="entry name" value="PyrdxlP-dep_Trfase_major"/>
</dbReference>
<dbReference type="GO" id="GO:0030170">
    <property type="term" value="F:pyridoxal phosphate binding"/>
    <property type="evidence" value="ECO:0007669"/>
    <property type="project" value="InterPro"/>
</dbReference>
<dbReference type="SMART" id="SM00345">
    <property type="entry name" value="HTH_GNTR"/>
    <property type="match status" value="1"/>
</dbReference>
<accession>A0AB39GVN8</accession>
<evidence type="ECO:0000313" key="13">
    <source>
        <dbReference type="EMBL" id="XDJ97732.1"/>
    </source>
</evidence>
<dbReference type="EMBL" id="CP158270">
    <property type="protein sequence ID" value="XDJ90709.1"/>
    <property type="molecule type" value="Genomic_DNA"/>
</dbReference>
<dbReference type="InterPro" id="IPR000524">
    <property type="entry name" value="Tscrpt_reg_HTH_GntR"/>
</dbReference>
<evidence type="ECO:0000313" key="11">
    <source>
        <dbReference type="EMBL" id="XDJ93941.1"/>
    </source>
</evidence>
<protein>
    <submittedName>
        <fullName evidence="12">PLP-dependent aminotransferase family protein</fullName>
    </submittedName>
</protein>
<dbReference type="RefSeq" id="WP_368648104.1">
    <property type="nucleotide sequence ID" value="NZ_CP158263.1"/>
</dbReference>
<dbReference type="InterPro" id="IPR015422">
    <property type="entry name" value="PyrdxlP-dep_Trfase_small"/>
</dbReference>
<dbReference type="Gene3D" id="3.90.1150.10">
    <property type="entry name" value="Aspartate Aminotransferase, domain 1"/>
    <property type="match status" value="1"/>
</dbReference>
<dbReference type="GO" id="GO:0003677">
    <property type="term" value="F:DNA binding"/>
    <property type="evidence" value="ECO:0007669"/>
    <property type="project" value="UniProtKB-KW"/>
</dbReference>
<evidence type="ECO:0000256" key="1">
    <source>
        <dbReference type="ARBA" id="ARBA00005384"/>
    </source>
</evidence>
<reference evidence="12" key="1">
    <citation type="submission" date="2024-05" db="EMBL/GenBank/DDBJ databases">
        <authorList>
            <person name="Luo Y.-C."/>
            <person name="Nicholds J."/>
            <person name="Mortimer T."/>
            <person name="Maboni G."/>
        </authorList>
    </citation>
    <scope>NUCLEOTIDE SEQUENCE</scope>
    <source>
        <strain evidence="12">124370</strain>
        <strain evidence="13">124566</strain>
        <strain evidence="11">124953</strain>
        <strain evidence="10">130308</strain>
        <strain evidence="9">130416</strain>
        <strain evidence="8">143769</strain>
        <strain evidence="7">143936</strain>
    </source>
</reference>
<dbReference type="EMBL" id="CP158271">
    <property type="protein sequence ID" value="XDJ93941.1"/>
    <property type="molecule type" value="Genomic_DNA"/>
</dbReference>
<proteinExistence type="inferred from homology"/>
<dbReference type="GO" id="GO:0008483">
    <property type="term" value="F:transaminase activity"/>
    <property type="evidence" value="ECO:0007669"/>
    <property type="project" value="UniProtKB-KW"/>
</dbReference>
<dbReference type="EMBL" id="CP158269">
    <property type="protein sequence ID" value="XDJ86767.1"/>
    <property type="molecule type" value="Genomic_DNA"/>
</dbReference>
<keyword evidence="3" id="KW-0805">Transcription regulation</keyword>
<dbReference type="InterPro" id="IPR036390">
    <property type="entry name" value="WH_DNA-bd_sf"/>
</dbReference>
<evidence type="ECO:0000313" key="8">
    <source>
        <dbReference type="EMBL" id="XDJ76463.1"/>
    </source>
</evidence>
<dbReference type="CDD" id="cd07377">
    <property type="entry name" value="WHTH_GntR"/>
    <property type="match status" value="1"/>
</dbReference>
<organism evidence="12">
    <name type="scientific">Castellaniella ginsengisoli</name>
    <dbReference type="NCBI Taxonomy" id="546114"/>
    <lineage>
        <taxon>Bacteria</taxon>
        <taxon>Pseudomonadati</taxon>
        <taxon>Pseudomonadota</taxon>
        <taxon>Betaproteobacteria</taxon>
        <taxon>Burkholderiales</taxon>
        <taxon>Alcaligenaceae</taxon>
        <taxon>Castellaniella</taxon>
    </lineage>
</organism>
<feature type="domain" description="HTH gntR-type" evidence="6">
    <location>
        <begin position="20"/>
        <end position="88"/>
    </location>
</feature>